<dbReference type="Gene3D" id="3.90.20.20">
    <property type="match status" value="1"/>
</dbReference>
<feature type="domain" description="Sucrose phosphatase-like" evidence="7">
    <location>
        <begin position="399"/>
        <end position="657"/>
    </location>
</feature>
<keyword evidence="3" id="KW-0378">Hydrolase</keyword>
<dbReference type="Proteomes" id="UP001205105">
    <property type="component" value="Unassembled WGS sequence"/>
</dbReference>
<feature type="region of interest" description="Disordered" evidence="6">
    <location>
        <begin position="261"/>
        <end position="283"/>
    </location>
</feature>
<dbReference type="PANTHER" id="PTHR46521">
    <property type="entry name" value="SUCROSE-PHOSPHATASE 2-RELATED"/>
    <property type="match status" value="1"/>
</dbReference>
<sequence>MQRAAAPLVGALVSTGQRSGIWRFGSSALHSSAAAAAEGGAKEGEQQAAGEQAAGEQPAAEEAPQLSAEECAAALAEAREALEGEKKRAEDLKDKLLRTLADMENLRERTSRLTAETKQFAVQGLVKNLLDVADNLERAAGSIPEADLAEGSECDRDRALTLLRSLRDGVLMTDTVLMKVLAKEGVSRFDPLGDKFDPNLHNALFEVPDATKEPGTIAVVHKRGYMLNERVVRAAESSRVQQQGLEAQRPAEQQNGALRIGPNQQQQQAAAAAAAQPGQDAAREQRLQLHYRTRWQQPLLHHSLAGGEWQSVPMQQVVSGGGWWTAANLHWDGRSAPGASSSSSSSSGGSSNGAPLLEFVVTDGVDAWDKAPGDSNYHIATPGNWRLRDGQLAPVSTPPVCLVSDLDDTMIGDDAGTAAFRQWWHEEGVPAGGRLVYNTGRALDLFEQLLQDKGHVLPEPDMLISAIGTRIYTKRGGRWAEDEGYTAQLGRGWQLEGVREACYHALATVGKDAMHFRPPNEMSEHKVTCGVRLDVLDKVLASIRSDLQQADIRHRLVVSGSGDWRFVDLVPAEAGKLQALEYARRTMEFEPHQTVACGDSGNDIDMLEGGHLSIIVGNAHKELLEWAATQRAAHAGEVYVAQGHRAWGILEGLQRYGFKAA</sequence>
<name>A0AAD5H567_9CHLO</name>
<evidence type="ECO:0000256" key="3">
    <source>
        <dbReference type="ARBA" id="ARBA00022801"/>
    </source>
</evidence>
<evidence type="ECO:0000313" key="9">
    <source>
        <dbReference type="Proteomes" id="UP001205105"/>
    </source>
</evidence>
<dbReference type="InterPro" id="IPR006380">
    <property type="entry name" value="SPP-like_dom"/>
</dbReference>
<dbReference type="EMBL" id="JADXDR010000032">
    <property type="protein sequence ID" value="KAI7844296.1"/>
    <property type="molecule type" value="Genomic_DNA"/>
</dbReference>
<comment type="caution">
    <text evidence="8">The sequence shown here is derived from an EMBL/GenBank/DDBJ whole genome shotgun (WGS) entry which is preliminary data.</text>
</comment>
<dbReference type="SUPFAM" id="SSF51064">
    <property type="entry name" value="Head domain of nucleotide exchange factor GrpE"/>
    <property type="match status" value="1"/>
</dbReference>
<dbReference type="SUPFAM" id="SSF56784">
    <property type="entry name" value="HAD-like"/>
    <property type="match status" value="1"/>
</dbReference>
<dbReference type="InterPro" id="IPR023214">
    <property type="entry name" value="HAD_sf"/>
</dbReference>
<dbReference type="GO" id="GO:0042803">
    <property type="term" value="F:protein homodimerization activity"/>
    <property type="evidence" value="ECO:0007669"/>
    <property type="project" value="InterPro"/>
</dbReference>
<dbReference type="SFLD" id="SFLDG01141">
    <property type="entry name" value="C2.B.1:_Sucrose_Phosphatase_Li"/>
    <property type="match status" value="1"/>
</dbReference>
<dbReference type="Gene3D" id="2.60.40.10">
    <property type="entry name" value="Immunoglobulins"/>
    <property type="match status" value="1"/>
</dbReference>
<dbReference type="FunFam" id="2.30.22.10:FF:000002">
    <property type="entry name" value="GrpE protein homolog"/>
    <property type="match status" value="1"/>
</dbReference>
<dbReference type="InterPro" id="IPR013783">
    <property type="entry name" value="Ig-like_fold"/>
</dbReference>
<evidence type="ECO:0000313" key="8">
    <source>
        <dbReference type="EMBL" id="KAI7844296.1"/>
    </source>
</evidence>
<dbReference type="InterPro" id="IPR051518">
    <property type="entry name" value="Sucrose_Phosphatase"/>
</dbReference>
<dbReference type="InterPro" id="IPR000740">
    <property type="entry name" value="GrpE"/>
</dbReference>
<evidence type="ECO:0000256" key="4">
    <source>
        <dbReference type="ARBA" id="ARBA00023186"/>
    </source>
</evidence>
<gene>
    <name evidence="8" type="ORF">COHA_002094</name>
</gene>
<dbReference type="InterPro" id="IPR013805">
    <property type="entry name" value="GrpE_CC"/>
</dbReference>
<keyword evidence="4" id="KW-0143">Chaperone</keyword>
<evidence type="ECO:0000259" key="7">
    <source>
        <dbReference type="Pfam" id="PF05116"/>
    </source>
</evidence>
<dbReference type="SFLD" id="SFLDG01140">
    <property type="entry name" value="C2.B:_Phosphomannomutase_and_P"/>
    <property type="match status" value="1"/>
</dbReference>
<dbReference type="GO" id="GO:0006457">
    <property type="term" value="P:protein folding"/>
    <property type="evidence" value="ECO:0007669"/>
    <property type="project" value="InterPro"/>
</dbReference>
<dbReference type="InterPro" id="IPR036412">
    <property type="entry name" value="HAD-like_sf"/>
</dbReference>
<dbReference type="GO" id="GO:0051087">
    <property type="term" value="F:protein-folding chaperone binding"/>
    <property type="evidence" value="ECO:0007669"/>
    <property type="project" value="InterPro"/>
</dbReference>
<dbReference type="PRINTS" id="PR00773">
    <property type="entry name" value="GRPEPROTEIN"/>
</dbReference>
<dbReference type="Pfam" id="PF05116">
    <property type="entry name" value="S6PP"/>
    <property type="match status" value="1"/>
</dbReference>
<dbReference type="AlphaFoldDB" id="A0AAD5H567"/>
<dbReference type="SUPFAM" id="SSF58014">
    <property type="entry name" value="Coiled-coil domain of nucleotide exchange factor GrpE"/>
    <property type="match status" value="1"/>
</dbReference>
<dbReference type="GO" id="GO:0005759">
    <property type="term" value="C:mitochondrial matrix"/>
    <property type="evidence" value="ECO:0007669"/>
    <property type="project" value="UniProtKB-SubCell"/>
</dbReference>
<comment type="subcellular location">
    <subcellularLocation>
        <location evidence="1">Mitochondrion matrix</location>
    </subcellularLocation>
</comment>
<evidence type="ECO:0000256" key="5">
    <source>
        <dbReference type="SAM" id="Coils"/>
    </source>
</evidence>
<protein>
    <recommendedName>
        <fullName evidence="7">Sucrose phosphatase-like domain-containing protein</fullName>
    </recommendedName>
</protein>
<evidence type="ECO:0000256" key="2">
    <source>
        <dbReference type="ARBA" id="ARBA00009054"/>
    </source>
</evidence>
<accession>A0AAD5H567</accession>
<dbReference type="Pfam" id="PF01025">
    <property type="entry name" value="GrpE"/>
    <property type="match status" value="1"/>
</dbReference>
<dbReference type="HAMAP" id="MF_01151">
    <property type="entry name" value="GrpE"/>
    <property type="match status" value="1"/>
</dbReference>
<reference evidence="8" key="1">
    <citation type="submission" date="2020-11" db="EMBL/GenBank/DDBJ databases">
        <title>Chlorella ohadii genome sequencing and assembly.</title>
        <authorList>
            <person name="Murik O."/>
            <person name="Treves H."/>
            <person name="Kedem I."/>
            <person name="Shotland Y."/>
            <person name="Kaplan A."/>
        </authorList>
    </citation>
    <scope>NUCLEOTIDE SEQUENCE</scope>
    <source>
        <strain evidence="8">1</strain>
    </source>
</reference>
<feature type="compositionally biased region" description="Low complexity" evidence="6">
    <location>
        <begin position="46"/>
        <end position="65"/>
    </location>
</feature>
<dbReference type="CDD" id="cd00446">
    <property type="entry name" value="GrpE"/>
    <property type="match status" value="1"/>
</dbReference>
<feature type="region of interest" description="Disordered" evidence="6">
    <location>
        <begin position="32"/>
        <end position="65"/>
    </location>
</feature>
<comment type="similarity">
    <text evidence="2">Belongs to the GrpE family.</text>
</comment>
<dbReference type="GO" id="GO:0016787">
    <property type="term" value="F:hydrolase activity"/>
    <property type="evidence" value="ECO:0007669"/>
    <property type="project" value="UniProtKB-KW"/>
</dbReference>
<organism evidence="8 9">
    <name type="scientific">Chlorella ohadii</name>
    <dbReference type="NCBI Taxonomy" id="2649997"/>
    <lineage>
        <taxon>Eukaryota</taxon>
        <taxon>Viridiplantae</taxon>
        <taxon>Chlorophyta</taxon>
        <taxon>core chlorophytes</taxon>
        <taxon>Trebouxiophyceae</taxon>
        <taxon>Chlorellales</taxon>
        <taxon>Chlorellaceae</taxon>
        <taxon>Chlorella clade</taxon>
        <taxon>Chlorella</taxon>
    </lineage>
</organism>
<keyword evidence="5" id="KW-0175">Coiled coil</keyword>
<dbReference type="GO" id="GO:0000774">
    <property type="term" value="F:adenyl-nucleotide exchange factor activity"/>
    <property type="evidence" value="ECO:0007669"/>
    <property type="project" value="InterPro"/>
</dbReference>
<evidence type="ECO:0000256" key="1">
    <source>
        <dbReference type="ARBA" id="ARBA00004305"/>
    </source>
</evidence>
<feature type="compositionally biased region" description="Low complexity" evidence="6">
    <location>
        <begin position="264"/>
        <end position="280"/>
    </location>
</feature>
<dbReference type="PANTHER" id="PTHR46521:SF4">
    <property type="entry name" value="SUCROSE-PHOSPHATASE 2-RELATED"/>
    <property type="match status" value="1"/>
</dbReference>
<dbReference type="Gene3D" id="3.90.1070.10">
    <property type="match status" value="1"/>
</dbReference>
<dbReference type="InterPro" id="IPR009012">
    <property type="entry name" value="GrpE_head"/>
</dbReference>
<evidence type="ECO:0000256" key="6">
    <source>
        <dbReference type="SAM" id="MobiDB-lite"/>
    </source>
</evidence>
<dbReference type="Gene3D" id="2.30.22.10">
    <property type="entry name" value="Head domain of nucleotide exchange factor GrpE"/>
    <property type="match status" value="1"/>
</dbReference>
<proteinExistence type="inferred from homology"/>
<dbReference type="SFLD" id="SFLDS00003">
    <property type="entry name" value="Haloacid_Dehalogenase"/>
    <property type="match status" value="1"/>
</dbReference>
<dbReference type="Gene3D" id="3.40.50.1000">
    <property type="entry name" value="HAD superfamily/HAD-like"/>
    <property type="match status" value="1"/>
</dbReference>
<feature type="coiled-coil region" evidence="5">
    <location>
        <begin position="68"/>
        <end position="113"/>
    </location>
</feature>
<keyword evidence="9" id="KW-1185">Reference proteome</keyword>